<dbReference type="PANTHER" id="PTHR24305:SF164">
    <property type="entry name" value="P450, PUTATIVE (EUROFUNG)-RELATED"/>
    <property type="match status" value="1"/>
</dbReference>
<evidence type="ECO:0000256" key="4">
    <source>
        <dbReference type="ARBA" id="ARBA00023004"/>
    </source>
</evidence>
<dbReference type="Proteomes" id="UP001150904">
    <property type="component" value="Unassembled WGS sequence"/>
</dbReference>
<dbReference type="OrthoDB" id="1470350at2759"/>
<reference evidence="7" key="2">
    <citation type="journal article" date="2023" name="IMA Fungus">
        <title>Comparative genomic study of the Penicillium genus elucidates a diverse pangenome and 15 lateral gene transfer events.</title>
        <authorList>
            <person name="Petersen C."/>
            <person name="Sorensen T."/>
            <person name="Nielsen M.R."/>
            <person name="Sondergaard T.E."/>
            <person name="Sorensen J.L."/>
            <person name="Fitzpatrick D.A."/>
            <person name="Frisvad J.C."/>
            <person name="Nielsen K.L."/>
        </authorList>
    </citation>
    <scope>NUCLEOTIDE SEQUENCE</scope>
    <source>
        <strain evidence="7">IBT 15544</strain>
    </source>
</reference>
<evidence type="ECO:0000256" key="2">
    <source>
        <dbReference type="ARBA" id="ARBA00022723"/>
    </source>
</evidence>
<sequence>MTLAPAILATVAVAAIIYHFCYSLFFSSLARIPGPKSFAWTKLKLAYEDYKGTRTRTIHALHAEYGPIVRVGPNEVTFSSTTAMRSIYGAGSGFERTSFYRMFEAYGRKNMFSFSTVKEHGERKKFFAHAYAKSTMLKGDNAAMVLQKAKLFLDLLAREGPDSEIFSTLHYFSLDNITEFLYGNFGKTACLEGSKKDRELIGDIVDVARRKLSWYSVHFPGFTNWLYSRTGVMACIARHMYPMNKPTTYTGIRSHAKKACQAFSKASGSERARETSLIAKLWTHHYSNKEGGLDDLDIASECADHLLAGVDTTSDTLMFLIWSLSRPQNRVFQEKLIEEVCKIPTECLDANGIPRPDVCDKLLYVDAVIKETLRLFAPLPGSEPRSLSTATSIDGYLIPPRTVVSISPYALHRNPDIFKDPLKFNPDRWMDMLKSDEAKKWFWAFSSGGRMCIGMHLAMAEMTTLVVALYRKYNTMTIDGFDDISPGITARYEVFYDESCRAMRVFLIQHPSA</sequence>
<dbReference type="GO" id="GO:0004497">
    <property type="term" value="F:monooxygenase activity"/>
    <property type="evidence" value="ECO:0007669"/>
    <property type="project" value="UniProtKB-KW"/>
</dbReference>
<keyword evidence="6" id="KW-0503">Monooxygenase</keyword>
<evidence type="ECO:0000313" key="7">
    <source>
        <dbReference type="EMBL" id="KAJ5198001.1"/>
    </source>
</evidence>
<dbReference type="AlphaFoldDB" id="A0A9W9JPC1"/>
<dbReference type="PRINTS" id="PR00463">
    <property type="entry name" value="EP450I"/>
</dbReference>
<keyword evidence="3 6" id="KW-0560">Oxidoreductase</keyword>
<evidence type="ECO:0008006" key="9">
    <source>
        <dbReference type="Google" id="ProtNLM"/>
    </source>
</evidence>
<dbReference type="GO" id="GO:0005506">
    <property type="term" value="F:iron ion binding"/>
    <property type="evidence" value="ECO:0007669"/>
    <property type="project" value="InterPro"/>
</dbReference>
<dbReference type="InterPro" id="IPR017972">
    <property type="entry name" value="Cyt_P450_CS"/>
</dbReference>
<dbReference type="PRINTS" id="PR00385">
    <property type="entry name" value="P450"/>
</dbReference>
<dbReference type="RefSeq" id="XP_058306429.1">
    <property type="nucleotide sequence ID" value="XM_058454180.1"/>
</dbReference>
<keyword evidence="8" id="KW-1185">Reference proteome</keyword>
<comment type="caution">
    <text evidence="7">The sequence shown here is derived from an EMBL/GenBank/DDBJ whole genome shotgun (WGS) entry which is preliminary data.</text>
</comment>
<dbReference type="InterPro" id="IPR001128">
    <property type="entry name" value="Cyt_P450"/>
</dbReference>
<dbReference type="InterPro" id="IPR036396">
    <property type="entry name" value="Cyt_P450_sf"/>
</dbReference>
<accession>A0A9W9JPC1</accession>
<reference evidence="7" key="1">
    <citation type="submission" date="2022-12" db="EMBL/GenBank/DDBJ databases">
        <authorList>
            <person name="Petersen C."/>
        </authorList>
    </citation>
    <scope>NUCLEOTIDE SEQUENCE</scope>
    <source>
        <strain evidence="7">IBT 15544</strain>
    </source>
</reference>
<dbReference type="GO" id="GO:0020037">
    <property type="term" value="F:heme binding"/>
    <property type="evidence" value="ECO:0007669"/>
    <property type="project" value="InterPro"/>
</dbReference>
<evidence type="ECO:0000256" key="3">
    <source>
        <dbReference type="ARBA" id="ARBA00023002"/>
    </source>
</evidence>
<name>A0A9W9JPC1_9EURO</name>
<dbReference type="InterPro" id="IPR050121">
    <property type="entry name" value="Cytochrome_P450_monoxygenase"/>
</dbReference>
<organism evidence="7 8">
    <name type="scientific">Penicillium cinerascens</name>
    <dbReference type="NCBI Taxonomy" id="70096"/>
    <lineage>
        <taxon>Eukaryota</taxon>
        <taxon>Fungi</taxon>
        <taxon>Dikarya</taxon>
        <taxon>Ascomycota</taxon>
        <taxon>Pezizomycotina</taxon>
        <taxon>Eurotiomycetes</taxon>
        <taxon>Eurotiomycetidae</taxon>
        <taxon>Eurotiales</taxon>
        <taxon>Aspergillaceae</taxon>
        <taxon>Penicillium</taxon>
    </lineage>
</organism>
<dbReference type="PROSITE" id="PS00086">
    <property type="entry name" value="CYTOCHROME_P450"/>
    <property type="match status" value="1"/>
</dbReference>
<dbReference type="PANTHER" id="PTHR24305">
    <property type="entry name" value="CYTOCHROME P450"/>
    <property type="match status" value="1"/>
</dbReference>
<evidence type="ECO:0000313" key="8">
    <source>
        <dbReference type="Proteomes" id="UP001150904"/>
    </source>
</evidence>
<gene>
    <name evidence="7" type="ORF">N7498_007118</name>
</gene>
<dbReference type="GO" id="GO:0043386">
    <property type="term" value="P:mycotoxin biosynthetic process"/>
    <property type="evidence" value="ECO:0007669"/>
    <property type="project" value="UniProtKB-ARBA"/>
</dbReference>
<keyword evidence="2 5" id="KW-0479">Metal-binding</keyword>
<proteinExistence type="inferred from homology"/>
<dbReference type="Gene3D" id="1.10.630.10">
    <property type="entry name" value="Cytochrome P450"/>
    <property type="match status" value="1"/>
</dbReference>
<dbReference type="EMBL" id="JAPQKR010000014">
    <property type="protein sequence ID" value="KAJ5198001.1"/>
    <property type="molecule type" value="Genomic_DNA"/>
</dbReference>
<comment type="cofactor">
    <cofactor evidence="1 5">
        <name>heme</name>
        <dbReference type="ChEBI" id="CHEBI:30413"/>
    </cofactor>
</comment>
<protein>
    <recommendedName>
        <fullName evidence="9">Cytochrome P450</fullName>
    </recommendedName>
</protein>
<dbReference type="Pfam" id="PF00067">
    <property type="entry name" value="p450"/>
    <property type="match status" value="1"/>
</dbReference>
<dbReference type="GO" id="GO:0016705">
    <property type="term" value="F:oxidoreductase activity, acting on paired donors, with incorporation or reduction of molecular oxygen"/>
    <property type="evidence" value="ECO:0007669"/>
    <property type="project" value="InterPro"/>
</dbReference>
<dbReference type="GeneID" id="83181481"/>
<dbReference type="CDD" id="cd11059">
    <property type="entry name" value="CYP_fungal"/>
    <property type="match status" value="1"/>
</dbReference>
<keyword evidence="5 6" id="KW-0349">Heme</keyword>
<feature type="binding site" description="axial binding residue" evidence="5">
    <location>
        <position position="452"/>
    </location>
    <ligand>
        <name>heme</name>
        <dbReference type="ChEBI" id="CHEBI:30413"/>
    </ligand>
    <ligandPart>
        <name>Fe</name>
        <dbReference type="ChEBI" id="CHEBI:18248"/>
    </ligandPart>
</feature>
<evidence type="ECO:0000256" key="6">
    <source>
        <dbReference type="RuleBase" id="RU000461"/>
    </source>
</evidence>
<evidence type="ECO:0000256" key="5">
    <source>
        <dbReference type="PIRSR" id="PIRSR602401-1"/>
    </source>
</evidence>
<evidence type="ECO:0000256" key="1">
    <source>
        <dbReference type="ARBA" id="ARBA00001971"/>
    </source>
</evidence>
<comment type="similarity">
    <text evidence="6">Belongs to the cytochrome P450 family.</text>
</comment>
<dbReference type="InterPro" id="IPR002401">
    <property type="entry name" value="Cyt_P450_E_grp-I"/>
</dbReference>
<keyword evidence="4 5" id="KW-0408">Iron</keyword>
<dbReference type="SUPFAM" id="SSF48264">
    <property type="entry name" value="Cytochrome P450"/>
    <property type="match status" value="1"/>
</dbReference>